<evidence type="ECO:0000313" key="1">
    <source>
        <dbReference type="EMBL" id="EEF59834.1"/>
    </source>
</evidence>
<dbReference type="RefSeq" id="WP_007416154.1">
    <property type="nucleotide sequence ID" value="NZ_ABOX02000023.1"/>
</dbReference>
<organism evidence="1 2">
    <name type="scientific">Pedosphaera parvula (strain Ellin514)</name>
    <dbReference type="NCBI Taxonomy" id="320771"/>
    <lineage>
        <taxon>Bacteria</taxon>
        <taxon>Pseudomonadati</taxon>
        <taxon>Verrucomicrobiota</taxon>
        <taxon>Pedosphaerae</taxon>
        <taxon>Pedosphaerales</taxon>
        <taxon>Pedosphaeraceae</taxon>
        <taxon>Pedosphaera</taxon>
    </lineage>
</organism>
<evidence type="ECO:0000313" key="2">
    <source>
        <dbReference type="Proteomes" id="UP000003688"/>
    </source>
</evidence>
<gene>
    <name evidence="1" type="ORF">Cflav_PD2841</name>
</gene>
<reference evidence="1 2" key="1">
    <citation type="journal article" date="2011" name="J. Bacteriol.">
        <title>Genome sequence of 'Pedosphaera parvula' Ellin514, an aerobic Verrucomicrobial isolate from pasture soil.</title>
        <authorList>
            <person name="Kant R."/>
            <person name="van Passel M.W."/>
            <person name="Sangwan P."/>
            <person name="Palva A."/>
            <person name="Lucas S."/>
            <person name="Copeland A."/>
            <person name="Lapidus A."/>
            <person name="Glavina Del Rio T."/>
            <person name="Dalin E."/>
            <person name="Tice H."/>
            <person name="Bruce D."/>
            <person name="Goodwin L."/>
            <person name="Pitluck S."/>
            <person name="Chertkov O."/>
            <person name="Larimer F.W."/>
            <person name="Land M.L."/>
            <person name="Hauser L."/>
            <person name="Brettin T.S."/>
            <person name="Detter J.C."/>
            <person name="Han S."/>
            <person name="de Vos W.M."/>
            <person name="Janssen P.H."/>
            <person name="Smidt H."/>
        </authorList>
    </citation>
    <scope>NUCLEOTIDE SEQUENCE [LARGE SCALE GENOMIC DNA]</scope>
    <source>
        <strain evidence="1 2">Ellin514</strain>
    </source>
</reference>
<sequence>MVDLNQLAAALVGLGCPQEKSLEMASQLDKRARQLAEQKGKTYGEAMTHLLTLMKQGWAAKEKGL</sequence>
<protein>
    <submittedName>
        <fullName evidence="1">Uncharacterized protein</fullName>
    </submittedName>
</protein>
<keyword evidence="2" id="KW-1185">Reference proteome</keyword>
<dbReference type="OrthoDB" id="198713at2"/>
<accession>B9XK11</accession>
<dbReference type="EMBL" id="ABOX02000023">
    <property type="protein sequence ID" value="EEF59834.1"/>
    <property type="molecule type" value="Genomic_DNA"/>
</dbReference>
<proteinExistence type="predicted"/>
<comment type="caution">
    <text evidence="1">The sequence shown here is derived from an EMBL/GenBank/DDBJ whole genome shotgun (WGS) entry which is preliminary data.</text>
</comment>
<dbReference type="STRING" id="320771.Cflav_PD2841"/>
<dbReference type="Proteomes" id="UP000003688">
    <property type="component" value="Unassembled WGS sequence"/>
</dbReference>
<dbReference type="AlphaFoldDB" id="B9XK11"/>
<name>B9XK11_PEDPL</name>